<evidence type="ECO:0000313" key="2">
    <source>
        <dbReference type="Proteomes" id="UP000001194"/>
    </source>
</evidence>
<dbReference type="HOGENOM" id="CLU_2776367_0_0_1"/>
<dbReference type="InParanoid" id="B0E576"/>
<dbReference type="GO" id="GO:0071013">
    <property type="term" value="C:catalytic step 2 spliceosome"/>
    <property type="evidence" value="ECO:0007669"/>
    <property type="project" value="TreeGrafter"/>
</dbReference>
<gene>
    <name evidence="1" type="ORF">LACBIDRAFT_317717</name>
</gene>
<dbReference type="EMBL" id="DS547713">
    <property type="protein sequence ID" value="EDQ98007.1"/>
    <property type="molecule type" value="Genomic_DNA"/>
</dbReference>
<dbReference type="InterPro" id="IPR027417">
    <property type="entry name" value="P-loop_NTPase"/>
</dbReference>
<dbReference type="GeneID" id="6086998"/>
<dbReference type="STRING" id="486041.B0E576"/>
<feature type="non-terminal residue" evidence="1">
    <location>
        <position position="69"/>
    </location>
</feature>
<dbReference type="PANTHER" id="PTHR18934:SF136">
    <property type="entry name" value="ATP-DEPENDENT RNA HELICASE DHX35-RELATED"/>
    <property type="match status" value="1"/>
</dbReference>
<dbReference type="KEGG" id="lbc:LACBIDRAFT_317717"/>
<dbReference type="PANTHER" id="PTHR18934">
    <property type="entry name" value="ATP-DEPENDENT RNA HELICASE"/>
    <property type="match status" value="1"/>
</dbReference>
<protein>
    <submittedName>
        <fullName evidence="1">Predicted protein</fullName>
    </submittedName>
</protein>
<evidence type="ECO:0000313" key="1">
    <source>
        <dbReference type="EMBL" id="EDQ98007.1"/>
    </source>
</evidence>
<accession>B0E576</accession>
<proteinExistence type="predicted"/>
<dbReference type="SUPFAM" id="SSF52540">
    <property type="entry name" value="P-loop containing nucleoside triphosphate hydrolases"/>
    <property type="match status" value="1"/>
</dbReference>
<keyword evidence="2" id="KW-1185">Reference proteome</keyword>
<name>B0E576_LACBS</name>
<organism evidence="2">
    <name type="scientific">Laccaria bicolor (strain S238N-H82 / ATCC MYA-4686)</name>
    <name type="common">Bicoloured deceiver</name>
    <name type="synonym">Laccaria laccata var. bicolor</name>
    <dbReference type="NCBI Taxonomy" id="486041"/>
    <lineage>
        <taxon>Eukaryota</taxon>
        <taxon>Fungi</taxon>
        <taxon>Dikarya</taxon>
        <taxon>Basidiomycota</taxon>
        <taxon>Agaricomycotina</taxon>
        <taxon>Agaricomycetes</taxon>
        <taxon>Agaricomycetidae</taxon>
        <taxon>Agaricales</taxon>
        <taxon>Agaricineae</taxon>
        <taxon>Hydnangiaceae</taxon>
        <taxon>Laccaria</taxon>
    </lineage>
</organism>
<sequence length="69" mass="7582">MAAEKNVIACTQPRRVGATSVATRVANEVGSALGVGYTIRFEDVNKQRTRICYMTDGMLFRATLVDPFL</sequence>
<dbReference type="Gene3D" id="3.40.50.300">
    <property type="entry name" value="P-loop containing nucleotide triphosphate hydrolases"/>
    <property type="match status" value="1"/>
</dbReference>
<dbReference type="Proteomes" id="UP000001194">
    <property type="component" value="Unassembled WGS sequence"/>
</dbReference>
<dbReference type="RefSeq" id="XP_001891344.1">
    <property type="nucleotide sequence ID" value="XM_001891309.1"/>
</dbReference>
<dbReference type="OrthoDB" id="10253254at2759"/>
<reference evidence="1 2" key="1">
    <citation type="journal article" date="2008" name="Nature">
        <title>The genome of Laccaria bicolor provides insights into mycorrhizal symbiosis.</title>
        <authorList>
            <person name="Martin F."/>
            <person name="Aerts A."/>
            <person name="Ahren D."/>
            <person name="Brun A."/>
            <person name="Danchin E.G.J."/>
            <person name="Duchaussoy F."/>
            <person name="Gibon J."/>
            <person name="Kohler A."/>
            <person name="Lindquist E."/>
            <person name="Pereda V."/>
            <person name="Salamov A."/>
            <person name="Shapiro H.J."/>
            <person name="Wuyts J."/>
            <person name="Blaudez D."/>
            <person name="Buee M."/>
            <person name="Brokstein P."/>
            <person name="Canbaeck B."/>
            <person name="Cohen D."/>
            <person name="Courty P.E."/>
            <person name="Coutinho P.M."/>
            <person name="Delaruelle C."/>
            <person name="Detter J.C."/>
            <person name="Deveau A."/>
            <person name="DiFazio S."/>
            <person name="Duplessis S."/>
            <person name="Fraissinet-Tachet L."/>
            <person name="Lucic E."/>
            <person name="Frey-Klett P."/>
            <person name="Fourrey C."/>
            <person name="Feussner I."/>
            <person name="Gay G."/>
            <person name="Grimwood J."/>
            <person name="Hoegger P.J."/>
            <person name="Jain P."/>
            <person name="Kilaru S."/>
            <person name="Labbe J."/>
            <person name="Lin Y.C."/>
            <person name="Legue V."/>
            <person name="Le Tacon F."/>
            <person name="Marmeisse R."/>
            <person name="Melayah D."/>
            <person name="Montanini B."/>
            <person name="Muratet M."/>
            <person name="Nehls U."/>
            <person name="Niculita-Hirzel H."/>
            <person name="Oudot-Le Secq M.P."/>
            <person name="Peter M."/>
            <person name="Quesneville H."/>
            <person name="Rajashekar B."/>
            <person name="Reich M."/>
            <person name="Rouhier N."/>
            <person name="Schmutz J."/>
            <person name="Yin T."/>
            <person name="Chalot M."/>
            <person name="Henrissat B."/>
            <person name="Kuees U."/>
            <person name="Lucas S."/>
            <person name="Van de Peer Y."/>
            <person name="Podila G.K."/>
            <person name="Polle A."/>
            <person name="Pukkila P.J."/>
            <person name="Richardson P.M."/>
            <person name="Rouze P."/>
            <person name="Sanders I.R."/>
            <person name="Stajich J.E."/>
            <person name="Tunlid A."/>
            <person name="Tuskan G."/>
            <person name="Grigoriev I.V."/>
        </authorList>
    </citation>
    <scope>NUCLEOTIDE SEQUENCE [LARGE SCALE GENOMIC DNA]</scope>
    <source>
        <strain evidence="2">S238N-H82 / ATCC MYA-4686</strain>
    </source>
</reference>
<dbReference type="AlphaFoldDB" id="B0E576"/>
<dbReference type="GO" id="GO:0004386">
    <property type="term" value="F:helicase activity"/>
    <property type="evidence" value="ECO:0007669"/>
    <property type="project" value="TreeGrafter"/>
</dbReference>
<dbReference type="GO" id="GO:0003723">
    <property type="term" value="F:RNA binding"/>
    <property type="evidence" value="ECO:0007669"/>
    <property type="project" value="TreeGrafter"/>
</dbReference>